<reference evidence="3" key="1">
    <citation type="submission" date="2022-08" db="EMBL/GenBank/DDBJ databases">
        <authorList>
            <person name="Marques A."/>
        </authorList>
    </citation>
    <scope>NUCLEOTIDE SEQUENCE</scope>
    <source>
        <strain evidence="3">RhyPub2mFocal</strain>
        <tissue evidence="3">Leaves</tissue>
    </source>
</reference>
<keyword evidence="1" id="KW-0812">Transmembrane</keyword>
<keyword evidence="4" id="KW-1185">Reference proteome</keyword>
<accession>A0AAV8GEB4</accession>
<dbReference type="PANTHER" id="PTHR46686">
    <property type="entry name" value="GLYCOSYLTRANSFERASE"/>
    <property type="match status" value="1"/>
</dbReference>
<feature type="domain" description="Glycosyltransferase subfamily 4-like N-terminal" evidence="2">
    <location>
        <begin position="107"/>
        <end position="277"/>
    </location>
</feature>
<protein>
    <submittedName>
        <fullName evidence="3">UDP-Glycosyltransferase superfamily protein</fullName>
    </submittedName>
</protein>
<evidence type="ECO:0000313" key="3">
    <source>
        <dbReference type="EMBL" id="KAJ4802005.1"/>
    </source>
</evidence>
<sequence>MASANSTSTSKIIVIQRLCFILFAFSILSCLSFIYWPFHCNSISCNPNACIHTSFSLTSPQENHHPVDLLSFPSSWNHLSFPSKPPPPKTLKIALFVKRWPRRTLAGGLERHALTLHLALAKRGHQVHIFTTNSPNETLNNMFFHVTPPTKAGYINQPLAWEQFRILNSDNPFDVIHSESVALYHARARNFSNLVVSWHGIAYETIHSDIVQDMLRAPDEQRQKAINERIGKVIDEVKFFQDYAHHVATSDHVGDVLRRVYMVREDRVHVIVNGVDDRVYKLDVPRGMKYRERIGVPQNAALVFGLAGRLVKDKGHPLMFEAIKQLYEESVSFKNSVVFLVAGDGPWASRYSELGPNVVVLGPLEQSELASFYNSLDVFINPTLRAQGLDHTIIEAMMSGVAVAATRFASITGSLIVGPEAGYTFLPTVDSLKRCLYQIWEDGKVTIKKKGEFARGRAARLFTANKMALAYEKLFLCVASQNETKNENNYCKYQGMR</sequence>
<dbReference type="SUPFAM" id="SSF53756">
    <property type="entry name" value="UDP-Glycosyltransferase/glycogen phosphorylase"/>
    <property type="match status" value="1"/>
</dbReference>
<dbReference type="AlphaFoldDB" id="A0AAV8GEB4"/>
<proteinExistence type="predicted"/>
<evidence type="ECO:0000313" key="4">
    <source>
        <dbReference type="Proteomes" id="UP001140206"/>
    </source>
</evidence>
<gene>
    <name evidence="3" type="ORF">LUZ62_053251</name>
</gene>
<dbReference type="InterPro" id="IPR028098">
    <property type="entry name" value="Glyco_trans_4-like_N"/>
</dbReference>
<dbReference type="EMBL" id="JAMFTS010000002">
    <property type="protein sequence ID" value="KAJ4802005.1"/>
    <property type="molecule type" value="Genomic_DNA"/>
</dbReference>
<feature type="transmembrane region" description="Helical" evidence="1">
    <location>
        <begin position="12"/>
        <end position="38"/>
    </location>
</feature>
<organism evidence="3 4">
    <name type="scientific">Rhynchospora pubera</name>
    <dbReference type="NCBI Taxonomy" id="906938"/>
    <lineage>
        <taxon>Eukaryota</taxon>
        <taxon>Viridiplantae</taxon>
        <taxon>Streptophyta</taxon>
        <taxon>Embryophyta</taxon>
        <taxon>Tracheophyta</taxon>
        <taxon>Spermatophyta</taxon>
        <taxon>Magnoliopsida</taxon>
        <taxon>Liliopsida</taxon>
        <taxon>Poales</taxon>
        <taxon>Cyperaceae</taxon>
        <taxon>Cyperoideae</taxon>
        <taxon>Rhynchosporeae</taxon>
        <taxon>Rhynchospora</taxon>
    </lineage>
</organism>
<dbReference type="Pfam" id="PF13439">
    <property type="entry name" value="Glyco_transf_4"/>
    <property type="match status" value="1"/>
</dbReference>
<evidence type="ECO:0000256" key="1">
    <source>
        <dbReference type="SAM" id="Phobius"/>
    </source>
</evidence>
<dbReference type="Pfam" id="PF13692">
    <property type="entry name" value="Glyco_trans_1_4"/>
    <property type="match status" value="1"/>
</dbReference>
<evidence type="ECO:0000259" key="2">
    <source>
        <dbReference type="Pfam" id="PF13439"/>
    </source>
</evidence>
<keyword evidence="1" id="KW-1133">Transmembrane helix</keyword>
<name>A0AAV8GEB4_9POAL</name>
<dbReference type="PANTHER" id="PTHR46686:SF4">
    <property type="entry name" value="GLYCOSYLTRANSFERASE FAMILY 4 PROTEIN"/>
    <property type="match status" value="1"/>
</dbReference>
<dbReference type="Gene3D" id="3.40.50.2000">
    <property type="entry name" value="Glycogen Phosphorylase B"/>
    <property type="match status" value="2"/>
</dbReference>
<dbReference type="Proteomes" id="UP001140206">
    <property type="component" value="Chromosome 2"/>
</dbReference>
<dbReference type="CDD" id="cd03801">
    <property type="entry name" value="GT4_PimA-like"/>
    <property type="match status" value="1"/>
</dbReference>
<keyword evidence="1" id="KW-0472">Membrane</keyword>
<comment type="caution">
    <text evidence="3">The sequence shown here is derived from an EMBL/GenBank/DDBJ whole genome shotgun (WGS) entry which is preliminary data.</text>
</comment>